<dbReference type="Proteomes" id="UP001465755">
    <property type="component" value="Unassembled WGS sequence"/>
</dbReference>
<evidence type="ECO:0000259" key="2">
    <source>
        <dbReference type="Pfam" id="PF01712"/>
    </source>
</evidence>
<name>A0AAW1NMC8_9CHLO</name>
<dbReference type="AlphaFoldDB" id="A0AAW1NMC8"/>
<accession>A0AAW1NMC8</accession>
<sequence length="409" mass="46267">MSNGKASRDAPERKPQPVEKRSELMGIKYVGPKNMHLLRQQNVETMLDLVERFNSVADASTSKMVDYLRGEGTTVGASFPGEAWTDIGIVPEPVSEWQNLSGGGGNILDAFYNEPERYAYTFQNYVFLTRCLQQKRNSPEMKFRLLERSVFSDRMVFVRAVHQAKHMSDLELSLYNSWFDPMVSDFMPDLVPDGFIYLHAPPGTCQTRMHKRGRSEEDTVKIEYLHTLHGFHEDWLNTTNRPYKGYSNACLPRPDLVDPHGRTIAMSLGKLDATNSQDDVMKAIPPPAIIRDSLVQLSKLKCQDLHKCIENTPALVLNCGDVDLTRDSQARQQYSDLVQTYFQWVKQCKQASSAKATADNLEPKDREILRRAMLNKAMWGDDYFSQSGLVGCNGQPLSSTPELQLATAC</sequence>
<evidence type="ECO:0000313" key="4">
    <source>
        <dbReference type="Proteomes" id="UP001465755"/>
    </source>
</evidence>
<dbReference type="GO" id="GO:0005737">
    <property type="term" value="C:cytoplasm"/>
    <property type="evidence" value="ECO:0007669"/>
    <property type="project" value="TreeGrafter"/>
</dbReference>
<dbReference type="GO" id="GO:0019136">
    <property type="term" value="F:deoxynucleoside kinase activity"/>
    <property type="evidence" value="ECO:0007669"/>
    <property type="project" value="TreeGrafter"/>
</dbReference>
<keyword evidence="4" id="KW-1185">Reference proteome</keyword>
<evidence type="ECO:0000256" key="1">
    <source>
        <dbReference type="SAM" id="MobiDB-lite"/>
    </source>
</evidence>
<dbReference type="EMBL" id="JALJOQ010000281">
    <property type="protein sequence ID" value="KAK9786083.1"/>
    <property type="molecule type" value="Genomic_DNA"/>
</dbReference>
<dbReference type="Gene3D" id="3.40.50.300">
    <property type="entry name" value="P-loop containing nucleotide triphosphate hydrolases"/>
    <property type="match status" value="1"/>
</dbReference>
<feature type="domain" description="Deoxynucleoside kinase" evidence="2">
    <location>
        <begin position="88"/>
        <end position="240"/>
    </location>
</feature>
<dbReference type="PANTHER" id="PTHR10513:SF35">
    <property type="entry name" value="DEOXYADENOSINE KINASE"/>
    <property type="match status" value="1"/>
</dbReference>
<proteinExistence type="predicted"/>
<dbReference type="InterPro" id="IPR027417">
    <property type="entry name" value="P-loop_NTPase"/>
</dbReference>
<evidence type="ECO:0000313" key="3">
    <source>
        <dbReference type="EMBL" id="KAK9786083.1"/>
    </source>
</evidence>
<dbReference type="Pfam" id="PF01712">
    <property type="entry name" value="dNK"/>
    <property type="match status" value="1"/>
</dbReference>
<reference evidence="3 4" key="1">
    <citation type="journal article" date="2024" name="Nat. Commun.">
        <title>Phylogenomics reveals the evolutionary origins of lichenization in chlorophyte algae.</title>
        <authorList>
            <person name="Puginier C."/>
            <person name="Libourel C."/>
            <person name="Otte J."/>
            <person name="Skaloud P."/>
            <person name="Haon M."/>
            <person name="Grisel S."/>
            <person name="Petersen M."/>
            <person name="Berrin J.G."/>
            <person name="Delaux P.M."/>
            <person name="Dal Grande F."/>
            <person name="Keller J."/>
        </authorList>
    </citation>
    <scope>NUCLEOTIDE SEQUENCE [LARGE SCALE GENOMIC DNA]</scope>
    <source>
        <strain evidence="3 4">SAG 2036</strain>
    </source>
</reference>
<dbReference type="PANTHER" id="PTHR10513">
    <property type="entry name" value="DEOXYNUCLEOSIDE KINASE"/>
    <property type="match status" value="1"/>
</dbReference>
<gene>
    <name evidence="3" type="ORF">WJX73_009061</name>
</gene>
<protein>
    <recommendedName>
        <fullName evidence="2">Deoxynucleoside kinase domain-containing protein</fullName>
    </recommendedName>
</protein>
<comment type="caution">
    <text evidence="3">The sequence shown here is derived from an EMBL/GenBank/DDBJ whole genome shotgun (WGS) entry which is preliminary data.</text>
</comment>
<dbReference type="InterPro" id="IPR031314">
    <property type="entry name" value="DNK_dom"/>
</dbReference>
<dbReference type="SUPFAM" id="SSF52540">
    <property type="entry name" value="P-loop containing nucleoside triphosphate hydrolases"/>
    <property type="match status" value="1"/>
</dbReference>
<feature type="region of interest" description="Disordered" evidence="1">
    <location>
        <begin position="1"/>
        <end position="22"/>
    </location>
</feature>
<dbReference type="InterPro" id="IPR050566">
    <property type="entry name" value="Deoxyribonucleoside_kinase"/>
</dbReference>
<organism evidence="3 4">
    <name type="scientific">Symbiochloris irregularis</name>
    <dbReference type="NCBI Taxonomy" id="706552"/>
    <lineage>
        <taxon>Eukaryota</taxon>
        <taxon>Viridiplantae</taxon>
        <taxon>Chlorophyta</taxon>
        <taxon>core chlorophytes</taxon>
        <taxon>Trebouxiophyceae</taxon>
        <taxon>Trebouxiales</taxon>
        <taxon>Trebouxiaceae</taxon>
        <taxon>Symbiochloris</taxon>
    </lineage>
</organism>
<dbReference type="CDD" id="cd01673">
    <property type="entry name" value="dNK"/>
    <property type="match status" value="1"/>
</dbReference>